<dbReference type="OrthoDB" id="1747617at2759"/>
<keyword evidence="6" id="KW-0539">Nucleus</keyword>
<feature type="compositionally biased region" description="Low complexity" evidence="7">
    <location>
        <begin position="174"/>
        <end position="196"/>
    </location>
</feature>
<dbReference type="GeneID" id="17305777"/>
<evidence type="ECO:0000259" key="8">
    <source>
        <dbReference type="PROSITE" id="PS51519"/>
    </source>
</evidence>
<evidence type="ECO:0000256" key="7">
    <source>
        <dbReference type="SAM" id="MobiDB-lite"/>
    </source>
</evidence>
<organism evidence="9">
    <name type="scientific">Guillardia theta (strain CCMP2712)</name>
    <name type="common">Cryptophyte</name>
    <dbReference type="NCBI Taxonomy" id="905079"/>
    <lineage>
        <taxon>Eukaryota</taxon>
        <taxon>Cryptophyceae</taxon>
        <taxon>Pyrenomonadales</taxon>
        <taxon>Geminigeraceae</taxon>
        <taxon>Guillardia</taxon>
    </lineage>
</organism>
<dbReference type="PANTHER" id="PTHR46373">
    <property type="entry name" value="PROTEIN RKD4"/>
    <property type="match status" value="1"/>
</dbReference>
<dbReference type="GO" id="GO:0003700">
    <property type="term" value="F:DNA-binding transcription factor activity"/>
    <property type="evidence" value="ECO:0007669"/>
    <property type="project" value="InterPro"/>
</dbReference>
<dbReference type="InterPro" id="IPR044607">
    <property type="entry name" value="RKD-like"/>
</dbReference>
<dbReference type="PaxDb" id="55529-EKX49106"/>
<keyword evidence="2" id="KW-0805">Transcription regulation</keyword>
<keyword evidence="3" id="KW-0175">Coiled coil</keyword>
<reference evidence="10" key="3">
    <citation type="submission" date="2016-03" db="UniProtKB">
        <authorList>
            <consortium name="EnsemblProtists"/>
        </authorList>
    </citation>
    <scope>IDENTIFICATION</scope>
</reference>
<feature type="compositionally biased region" description="Low complexity" evidence="7">
    <location>
        <begin position="149"/>
        <end position="164"/>
    </location>
</feature>
<dbReference type="Pfam" id="PF02042">
    <property type="entry name" value="RWP-RK"/>
    <property type="match status" value="1"/>
</dbReference>
<evidence type="ECO:0000256" key="6">
    <source>
        <dbReference type="ARBA" id="ARBA00023242"/>
    </source>
</evidence>
<dbReference type="AlphaFoldDB" id="L1JKR9"/>
<gene>
    <name evidence="9" type="ORF">GUITHDRAFT_105188</name>
</gene>
<protein>
    <recommendedName>
        <fullName evidence="8">RWP-RK domain-containing protein</fullName>
    </recommendedName>
</protein>
<dbReference type="InterPro" id="IPR003035">
    <property type="entry name" value="RWP-RK_dom"/>
</dbReference>
<evidence type="ECO:0000256" key="3">
    <source>
        <dbReference type="ARBA" id="ARBA00023054"/>
    </source>
</evidence>
<dbReference type="KEGG" id="gtt:GUITHDRAFT_105188"/>
<feature type="compositionally biased region" description="Low complexity" evidence="7">
    <location>
        <begin position="92"/>
        <end position="104"/>
    </location>
</feature>
<reference evidence="9 11" key="1">
    <citation type="journal article" date="2012" name="Nature">
        <title>Algal genomes reveal evolutionary mosaicism and the fate of nucleomorphs.</title>
        <authorList>
            <consortium name="DOE Joint Genome Institute"/>
            <person name="Curtis B.A."/>
            <person name="Tanifuji G."/>
            <person name="Burki F."/>
            <person name="Gruber A."/>
            <person name="Irimia M."/>
            <person name="Maruyama S."/>
            <person name="Arias M.C."/>
            <person name="Ball S.G."/>
            <person name="Gile G.H."/>
            <person name="Hirakawa Y."/>
            <person name="Hopkins J.F."/>
            <person name="Kuo A."/>
            <person name="Rensing S.A."/>
            <person name="Schmutz J."/>
            <person name="Symeonidi A."/>
            <person name="Elias M."/>
            <person name="Eveleigh R.J."/>
            <person name="Herman E.K."/>
            <person name="Klute M.J."/>
            <person name="Nakayama T."/>
            <person name="Obornik M."/>
            <person name="Reyes-Prieto A."/>
            <person name="Armbrust E.V."/>
            <person name="Aves S.J."/>
            <person name="Beiko R.G."/>
            <person name="Coutinho P."/>
            <person name="Dacks J.B."/>
            <person name="Durnford D.G."/>
            <person name="Fast N.M."/>
            <person name="Green B.R."/>
            <person name="Grisdale C.J."/>
            <person name="Hempel F."/>
            <person name="Henrissat B."/>
            <person name="Hoppner M.P."/>
            <person name="Ishida K."/>
            <person name="Kim E."/>
            <person name="Koreny L."/>
            <person name="Kroth P.G."/>
            <person name="Liu Y."/>
            <person name="Malik S.B."/>
            <person name="Maier U.G."/>
            <person name="McRose D."/>
            <person name="Mock T."/>
            <person name="Neilson J.A."/>
            <person name="Onodera N.T."/>
            <person name="Poole A.M."/>
            <person name="Pritham E.J."/>
            <person name="Richards T.A."/>
            <person name="Rocap G."/>
            <person name="Roy S.W."/>
            <person name="Sarai C."/>
            <person name="Schaack S."/>
            <person name="Shirato S."/>
            <person name="Slamovits C.H."/>
            <person name="Spencer D.F."/>
            <person name="Suzuki S."/>
            <person name="Worden A.Z."/>
            <person name="Zauner S."/>
            <person name="Barry K."/>
            <person name="Bell C."/>
            <person name="Bharti A.K."/>
            <person name="Crow J.A."/>
            <person name="Grimwood J."/>
            <person name="Kramer R."/>
            <person name="Lindquist E."/>
            <person name="Lucas S."/>
            <person name="Salamov A."/>
            <person name="McFadden G.I."/>
            <person name="Lane C.E."/>
            <person name="Keeling P.J."/>
            <person name="Gray M.W."/>
            <person name="Grigoriev I.V."/>
            <person name="Archibald J.M."/>
        </authorList>
    </citation>
    <scope>NUCLEOTIDE SEQUENCE</scope>
    <source>
        <strain evidence="9 11">CCMP2712</strain>
    </source>
</reference>
<name>L1JKR9_GUITC</name>
<evidence type="ECO:0000256" key="1">
    <source>
        <dbReference type="ARBA" id="ARBA00004049"/>
    </source>
</evidence>
<dbReference type="GO" id="GO:0003677">
    <property type="term" value="F:DNA binding"/>
    <property type="evidence" value="ECO:0007669"/>
    <property type="project" value="UniProtKB-KW"/>
</dbReference>
<feature type="compositionally biased region" description="Polar residues" evidence="7">
    <location>
        <begin position="114"/>
        <end position="127"/>
    </location>
</feature>
<feature type="region of interest" description="Disordered" evidence="7">
    <location>
        <begin position="80"/>
        <end position="199"/>
    </location>
</feature>
<proteinExistence type="predicted"/>
<keyword evidence="4" id="KW-0238">DNA-binding</keyword>
<dbReference type="Proteomes" id="UP000011087">
    <property type="component" value="Unassembled WGS sequence"/>
</dbReference>
<reference evidence="11" key="2">
    <citation type="submission" date="2012-11" db="EMBL/GenBank/DDBJ databases">
        <authorList>
            <person name="Kuo A."/>
            <person name="Curtis B.A."/>
            <person name="Tanifuji G."/>
            <person name="Burki F."/>
            <person name="Gruber A."/>
            <person name="Irimia M."/>
            <person name="Maruyama S."/>
            <person name="Arias M.C."/>
            <person name="Ball S.G."/>
            <person name="Gile G.H."/>
            <person name="Hirakawa Y."/>
            <person name="Hopkins J.F."/>
            <person name="Rensing S.A."/>
            <person name="Schmutz J."/>
            <person name="Symeonidi A."/>
            <person name="Elias M."/>
            <person name="Eveleigh R.J."/>
            <person name="Herman E.K."/>
            <person name="Klute M.J."/>
            <person name="Nakayama T."/>
            <person name="Obornik M."/>
            <person name="Reyes-Prieto A."/>
            <person name="Armbrust E.V."/>
            <person name="Aves S.J."/>
            <person name="Beiko R.G."/>
            <person name="Coutinho P."/>
            <person name="Dacks J.B."/>
            <person name="Durnford D.G."/>
            <person name="Fast N.M."/>
            <person name="Green B.R."/>
            <person name="Grisdale C."/>
            <person name="Hempe F."/>
            <person name="Henrissat B."/>
            <person name="Hoppner M.P."/>
            <person name="Ishida K.-I."/>
            <person name="Kim E."/>
            <person name="Koreny L."/>
            <person name="Kroth P.G."/>
            <person name="Liu Y."/>
            <person name="Malik S.-B."/>
            <person name="Maier U.G."/>
            <person name="McRose D."/>
            <person name="Mock T."/>
            <person name="Neilson J.A."/>
            <person name="Onodera N.T."/>
            <person name="Poole A.M."/>
            <person name="Pritham E.J."/>
            <person name="Richards T.A."/>
            <person name="Rocap G."/>
            <person name="Roy S.W."/>
            <person name="Sarai C."/>
            <person name="Schaack S."/>
            <person name="Shirato S."/>
            <person name="Slamovits C.H."/>
            <person name="Spencer D.F."/>
            <person name="Suzuki S."/>
            <person name="Worden A.Z."/>
            <person name="Zauner S."/>
            <person name="Barry K."/>
            <person name="Bell C."/>
            <person name="Bharti A.K."/>
            <person name="Crow J.A."/>
            <person name="Grimwood J."/>
            <person name="Kramer R."/>
            <person name="Lindquist E."/>
            <person name="Lucas S."/>
            <person name="Salamov A."/>
            <person name="McFadden G.I."/>
            <person name="Lane C.E."/>
            <person name="Keeling P.J."/>
            <person name="Gray M.W."/>
            <person name="Grigoriev I.V."/>
            <person name="Archibald J.M."/>
        </authorList>
    </citation>
    <scope>NUCLEOTIDE SEQUENCE</scope>
    <source>
        <strain evidence="11">CCMP2712</strain>
    </source>
</reference>
<evidence type="ECO:0000256" key="4">
    <source>
        <dbReference type="ARBA" id="ARBA00023125"/>
    </source>
</evidence>
<evidence type="ECO:0000313" key="10">
    <source>
        <dbReference type="EnsemblProtists" id="EKX49106"/>
    </source>
</evidence>
<dbReference type="RefSeq" id="XP_005836086.1">
    <property type="nucleotide sequence ID" value="XM_005836029.1"/>
</dbReference>
<evidence type="ECO:0000256" key="5">
    <source>
        <dbReference type="ARBA" id="ARBA00023163"/>
    </source>
</evidence>
<evidence type="ECO:0000313" key="11">
    <source>
        <dbReference type="Proteomes" id="UP000011087"/>
    </source>
</evidence>
<evidence type="ECO:0000256" key="2">
    <source>
        <dbReference type="ARBA" id="ARBA00023015"/>
    </source>
</evidence>
<dbReference type="EnsemblProtists" id="EKX49106">
    <property type="protein sequence ID" value="EKX49106"/>
    <property type="gene ID" value="GUITHDRAFT_105188"/>
</dbReference>
<feature type="domain" description="RWP-RK" evidence="8">
    <location>
        <begin position="8"/>
        <end position="98"/>
    </location>
</feature>
<keyword evidence="11" id="KW-1185">Reference proteome</keyword>
<comment type="function">
    <text evidence="1">Putative transcription factor.</text>
</comment>
<dbReference type="PANTHER" id="PTHR46373:SF2">
    <property type="entry name" value="RWP-RK DOMAIN-CONTAINING PROTEIN"/>
    <property type="match status" value="1"/>
</dbReference>
<dbReference type="EMBL" id="JH992983">
    <property type="protein sequence ID" value="EKX49106.1"/>
    <property type="molecule type" value="Genomic_DNA"/>
</dbReference>
<accession>L1JKR9</accession>
<dbReference type="PROSITE" id="PS51519">
    <property type="entry name" value="RWP_RK"/>
    <property type="match status" value="1"/>
</dbReference>
<evidence type="ECO:0000313" key="9">
    <source>
        <dbReference type="EMBL" id="EKX49106.1"/>
    </source>
</evidence>
<sequence>MSDHPKRAESVTVTPKRAGDGARVYDVQLDLTIIEPLFHMRQEDAAKFLGISLTSLKKACRMLGIQRWPYARLRNERAGDYSRHMSGGSGNGDSMSGDGGSPSDENGLDEEAGATSSSSRLPDQQNAHADPPGSSSSSQEAQAAMAHPSGAEGSSTYMSSSSRTPPRPGADGKSSSQSRGESGSGSRESAAESSQSIDANWLEWYLAGEEQESL</sequence>
<dbReference type="HOGENOM" id="CLU_092984_0_0_1"/>
<keyword evidence="5" id="KW-0804">Transcription</keyword>